<evidence type="ECO:0000313" key="1">
    <source>
        <dbReference type="EMBL" id="KAJ3015105.1"/>
    </source>
</evidence>
<proteinExistence type="predicted"/>
<gene>
    <name evidence="1" type="ORF">NUW54_g1135</name>
</gene>
<evidence type="ECO:0000313" key="2">
    <source>
        <dbReference type="Proteomes" id="UP001144978"/>
    </source>
</evidence>
<keyword evidence="2" id="KW-1185">Reference proteome</keyword>
<comment type="caution">
    <text evidence="1">The sequence shown here is derived from an EMBL/GenBank/DDBJ whole genome shotgun (WGS) entry which is preliminary data.</text>
</comment>
<reference evidence="1" key="1">
    <citation type="submission" date="2022-08" db="EMBL/GenBank/DDBJ databases">
        <title>Genome Sequence of Pycnoporus sanguineus.</title>
        <authorList>
            <person name="Buettner E."/>
        </authorList>
    </citation>
    <scope>NUCLEOTIDE SEQUENCE</scope>
    <source>
        <strain evidence="1">CG-C14</strain>
    </source>
</reference>
<accession>A0ACC1Q8Y5</accession>
<protein>
    <submittedName>
        <fullName evidence="1">Uncharacterized protein</fullName>
    </submittedName>
</protein>
<name>A0ACC1Q8Y5_9APHY</name>
<dbReference type="EMBL" id="JANSHE010000176">
    <property type="protein sequence ID" value="KAJ3015105.1"/>
    <property type="molecule type" value="Genomic_DNA"/>
</dbReference>
<sequence>MPHKEGDKVDATPPQLDASAAPLERDGPAYNTRQHAKVFAAISQEDESYLDVVEPVDEDPRVFKYVRDQFRNSLQHDWPRYKLEVGQGEDKRIFLVGKPVWTAFWLFGRGTRGYVAFDVKTRRFVFLKDCWRPFYQGADPEGRYLELLNEEASKDRRLRVPVVIAHGDVAAQVAFTAGYAERSFAEVNMTQARREASPSMPSATGGRGIERDTEGSTICSEGDNDGQTSTIASSREVLILLYHDAGNVMIRPSLSPNVDENGKRTVTWHGILTDWELARFEPEHDASKEIPRSQLRKTGTWQFMSVAHIMDHSHQPLSVADELESFFHVLLHYAVRLLRHNVYDVRVFVSQYFDGSAPAANGRRDCSLLKCVAMRYGRIDLPFWDVLKFMHDEGPSDRPVTDHVYLNSLFASLLRCFQARYTIREWNKKAKRMLSAGTLVPRALAPSSTSRNAGTITLPLSPRSSQRARLEMEPLAELDGEPAPSLREQKLARSLNDHTGVLNDFWDVIKYADYWPKNDVVEDRLPDTYDPMDLIHALNRMCTPTLMQTTEGTATDVAPARKRGRTEGSSSDASSGDYTTTSKRGGKRRCRSLPQP</sequence>
<dbReference type="Proteomes" id="UP001144978">
    <property type="component" value="Unassembled WGS sequence"/>
</dbReference>
<organism evidence="1 2">
    <name type="scientific">Trametes sanguinea</name>
    <dbReference type="NCBI Taxonomy" id="158606"/>
    <lineage>
        <taxon>Eukaryota</taxon>
        <taxon>Fungi</taxon>
        <taxon>Dikarya</taxon>
        <taxon>Basidiomycota</taxon>
        <taxon>Agaricomycotina</taxon>
        <taxon>Agaricomycetes</taxon>
        <taxon>Polyporales</taxon>
        <taxon>Polyporaceae</taxon>
        <taxon>Trametes</taxon>
    </lineage>
</organism>